<dbReference type="SUPFAM" id="SSF49464">
    <property type="entry name" value="Carboxypeptidase regulatory domain-like"/>
    <property type="match status" value="1"/>
</dbReference>
<dbReference type="InterPro" id="IPR023996">
    <property type="entry name" value="TonB-dep_OMP_SusC/RagA"/>
</dbReference>
<keyword evidence="4" id="KW-0410">Iron transport</keyword>
<evidence type="ECO:0000259" key="14">
    <source>
        <dbReference type="Pfam" id="PF00593"/>
    </source>
</evidence>
<dbReference type="PROSITE" id="PS52016">
    <property type="entry name" value="TONB_DEPENDENT_REC_3"/>
    <property type="match status" value="1"/>
</dbReference>
<gene>
    <name evidence="16" type="ORF">DLM85_01520</name>
</gene>
<evidence type="ECO:0000256" key="6">
    <source>
        <dbReference type="ARBA" id="ARBA00023004"/>
    </source>
</evidence>
<evidence type="ECO:0000256" key="13">
    <source>
        <dbReference type="SAM" id="SignalP"/>
    </source>
</evidence>
<evidence type="ECO:0000259" key="15">
    <source>
        <dbReference type="Pfam" id="PF07715"/>
    </source>
</evidence>
<evidence type="ECO:0000256" key="11">
    <source>
        <dbReference type="PROSITE-ProRule" id="PRU01360"/>
    </source>
</evidence>
<feature type="domain" description="TonB-dependent receptor-like beta-barrel" evidence="14">
    <location>
        <begin position="408"/>
        <end position="798"/>
    </location>
</feature>
<dbReference type="InterPro" id="IPR012910">
    <property type="entry name" value="Plug_dom"/>
</dbReference>
<name>A0A328BU50_9BACT</name>
<dbReference type="Gene3D" id="2.60.40.1120">
    <property type="entry name" value="Carboxypeptidase-like, regulatory domain"/>
    <property type="match status" value="1"/>
</dbReference>
<evidence type="ECO:0000256" key="4">
    <source>
        <dbReference type="ARBA" id="ARBA00022496"/>
    </source>
</evidence>
<keyword evidence="7" id="KW-0406">Ion transport</keyword>
<dbReference type="OrthoDB" id="9768177at2"/>
<keyword evidence="5 11" id="KW-0812">Transmembrane</keyword>
<dbReference type="InterPro" id="IPR037066">
    <property type="entry name" value="Plug_dom_sf"/>
</dbReference>
<organism evidence="16 17">
    <name type="scientific">Hymenobacter edaphi</name>
    <dbReference type="NCBI Taxonomy" id="2211146"/>
    <lineage>
        <taxon>Bacteria</taxon>
        <taxon>Pseudomonadati</taxon>
        <taxon>Bacteroidota</taxon>
        <taxon>Cytophagia</taxon>
        <taxon>Cytophagales</taxon>
        <taxon>Hymenobacteraceae</taxon>
        <taxon>Hymenobacter</taxon>
    </lineage>
</organism>
<evidence type="ECO:0000256" key="7">
    <source>
        <dbReference type="ARBA" id="ARBA00023065"/>
    </source>
</evidence>
<dbReference type="PANTHER" id="PTHR32552:SF81">
    <property type="entry name" value="TONB-DEPENDENT OUTER MEMBRANE RECEPTOR"/>
    <property type="match status" value="1"/>
</dbReference>
<comment type="similarity">
    <text evidence="11 12">Belongs to the TonB-dependent receptor family.</text>
</comment>
<keyword evidence="9 11" id="KW-0472">Membrane</keyword>
<keyword evidence="2 11" id="KW-0813">Transport</keyword>
<dbReference type="InterPro" id="IPR000531">
    <property type="entry name" value="Beta-barrel_TonB"/>
</dbReference>
<comment type="caution">
    <text evidence="16">The sequence shown here is derived from an EMBL/GenBank/DDBJ whole genome shotgun (WGS) entry which is preliminary data.</text>
</comment>
<comment type="subcellular location">
    <subcellularLocation>
        <location evidence="1 11">Cell outer membrane</location>
        <topology evidence="1 11">Multi-pass membrane protein</topology>
    </subcellularLocation>
</comment>
<keyword evidence="3 11" id="KW-1134">Transmembrane beta strand</keyword>
<sequence length="1002" mass="108879">MKHSYLPKLWFLLFFLICCTLSAAAQTGAVSGRVLDEKQQPLPGVTVIIEGTQLGSSTNAEGQYLIQNVPAGPRTVVASFVGFSTQRIPVTVTAGQTASVTNIALGENTTLLNEAVVVGYGTTRRQDLTGSVEQISEKQFVKGQVTNPEQLVQGKVAGVQITTTSGQPGAASQIRIRGGSSLSASNDPLIVIDGVPVDNGTLRGASNPLTLINPNDIESITVLKDASATAIYGSRASNGVLLITTKRGVAGEKLRVNVTSQHSIATPVKYVDVLDGDEYRALVNARGSALSKSLLGTANTNWQKEIFRTAYTNDNTASVTGSMGKVPYRVSGGYLGQQGLLINNDLKRFTGSVGLTPVLLDGKLRVDMNVKGSWIDNNFSDQGAVGGAVFFDPTQSVRSSEAQFAPYGGYFQFLQPNGELVALAPRNPVGLVNQRRDRSTVKRSIGNIQLDYQLPFLKGLSANVNAGYDIQRGRGTTFVPTDAAADFNRGGRNNNYGQDRDNLLLETFGKYNREFGATRLELLAGYSWQQFKNTEYNYPEFRANRTVFQRAVAAYNGDSTIRQQYNLLSFYGRANLNFSGKYLFTATFRADGSSRFPTDNKFGYFPSAAFAWRLKDEGFLKDNSTVSDLKLRVGVGQTGQQDIGGFYDYLPRYQLSTTTAQYQFGDQFLRTLRSSGYNGQLKWETTTTYNAGLDFGFFGGRFYGSVDVYQRDTKDLLSFTQVAALVNLTNELNLNVGKLQNRGLEIQANVDAVQSERFNLSVNANAAFNRNEIKNLTSVSNANSVGNLVGGISGGVGNTVQINSVGFPAQSFYVYQQVYDQQTGRPLQGVVVDRNGDGVINGSDRYQYKSPRPQASLGFGSNMNYGKASLAFTFRSQLGNYVYNNVRSGANFSSNSLNYLYNVTPEINASGFTAGTDQVLLSDYFLENGSFLRLENVTLGYNFGSLAGENTNFGVSFAVQNAFLITNYSGLDPEAVRDGNLGIDNVVYPRARTFTLGLNLGF</sequence>
<dbReference type="Gene3D" id="2.170.130.10">
    <property type="entry name" value="TonB-dependent receptor, plug domain"/>
    <property type="match status" value="1"/>
</dbReference>
<dbReference type="Proteomes" id="UP000248553">
    <property type="component" value="Unassembled WGS sequence"/>
</dbReference>
<evidence type="ECO:0000313" key="16">
    <source>
        <dbReference type="EMBL" id="RAK69566.1"/>
    </source>
</evidence>
<evidence type="ECO:0000256" key="2">
    <source>
        <dbReference type="ARBA" id="ARBA00022448"/>
    </source>
</evidence>
<dbReference type="PANTHER" id="PTHR32552">
    <property type="entry name" value="FERRICHROME IRON RECEPTOR-RELATED"/>
    <property type="match status" value="1"/>
</dbReference>
<dbReference type="EMBL" id="QHKM01000001">
    <property type="protein sequence ID" value="RAK69566.1"/>
    <property type="molecule type" value="Genomic_DNA"/>
</dbReference>
<proteinExistence type="inferred from homology"/>
<feature type="signal peptide" evidence="13">
    <location>
        <begin position="1"/>
        <end position="24"/>
    </location>
</feature>
<evidence type="ECO:0000256" key="3">
    <source>
        <dbReference type="ARBA" id="ARBA00022452"/>
    </source>
</evidence>
<feature type="chain" id="PRO_5016308811" evidence="13">
    <location>
        <begin position="25"/>
        <end position="1002"/>
    </location>
</feature>
<protein>
    <submittedName>
        <fullName evidence="16">SusC/RagA family protein</fullName>
    </submittedName>
</protein>
<evidence type="ECO:0000256" key="9">
    <source>
        <dbReference type="ARBA" id="ARBA00023136"/>
    </source>
</evidence>
<reference evidence="17" key="1">
    <citation type="submission" date="2018-05" db="EMBL/GenBank/DDBJ databases">
        <authorList>
            <person name="Nie L."/>
        </authorList>
    </citation>
    <scope>NUCLEOTIDE SEQUENCE [LARGE SCALE GENOMIC DNA]</scope>
    <source>
        <strain evidence="17">NL</strain>
    </source>
</reference>
<evidence type="ECO:0000256" key="12">
    <source>
        <dbReference type="RuleBase" id="RU003357"/>
    </source>
</evidence>
<evidence type="ECO:0000256" key="1">
    <source>
        <dbReference type="ARBA" id="ARBA00004571"/>
    </source>
</evidence>
<keyword evidence="13" id="KW-0732">Signal</keyword>
<dbReference type="Pfam" id="PF07715">
    <property type="entry name" value="Plug"/>
    <property type="match status" value="1"/>
</dbReference>
<dbReference type="Pfam" id="PF00593">
    <property type="entry name" value="TonB_dep_Rec_b-barrel"/>
    <property type="match status" value="1"/>
</dbReference>
<dbReference type="FunFam" id="2.170.130.10:FF:000008">
    <property type="entry name" value="SusC/RagA family TonB-linked outer membrane protein"/>
    <property type="match status" value="1"/>
</dbReference>
<keyword evidence="17" id="KW-1185">Reference proteome</keyword>
<dbReference type="Gene3D" id="2.40.170.20">
    <property type="entry name" value="TonB-dependent receptor, beta-barrel domain"/>
    <property type="match status" value="1"/>
</dbReference>
<dbReference type="InterPro" id="IPR036942">
    <property type="entry name" value="Beta-barrel_TonB_sf"/>
</dbReference>
<dbReference type="NCBIfam" id="TIGR04056">
    <property type="entry name" value="OMP_RagA_SusC"/>
    <property type="match status" value="1"/>
</dbReference>
<dbReference type="InterPro" id="IPR008969">
    <property type="entry name" value="CarboxyPept-like_regulatory"/>
</dbReference>
<dbReference type="RefSeq" id="WP_111476302.1">
    <property type="nucleotide sequence ID" value="NZ_QHKM01000001.1"/>
</dbReference>
<evidence type="ECO:0000313" key="17">
    <source>
        <dbReference type="Proteomes" id="UP000248553"/>
    </source>
</evidence>
<dbReference type="AlphaFoldDB" id="A0A328BU50"/>
<evidence type="ECO:0000256" key="5">
    <source>
        <dbReference type="ARBA" id="ARBA00022692"/>
    </source>
</evidence>
<dbReference type="GO" id="GO:0009279">
    <property type="term" value="C:cell outer membrane"/>
    <property type="evidence" value="ECO:0007669"/>
    <property type="project" value="UniProtKB-SubCell"/>
</dbReference>
<dbReference type="Pfam" id="PF13715">
    <property type="entry name" value="CarbopepD_reg_2"/>
    <property type="match status" value="1"/>
</dbReference>
<dbReference type="GO" id="GO:0006826">
    <property type="term" value="P:iron ion transport"/>
    <property type="evidence" value="ECO:0007669"/>
    <property type="project" value="UniProtKB-KW"/>
</dbReference>
<feature type="domain" description="TonB-dependent receptor plug" evidence="15">
    <location>
        <begin position="125"/>
        <end position="240"/>
    </location>
</feature>
<dbReference type="NCBIfam" id="TIGR04057">
    <property type="entry name" value="SusC_RagA_signa"/>
    <property type="match status" value="1"/>
</dbReference>
<keyword evidence="6" id="KW-0408">Iron</keyword>
<dbReference type="SUPFAM" id="SSF56935">
    <property type="entry name" value="Porins"/>
    <property type="match status" value="1"/>
</dbReference>
<evidence type="ECO:0000256" key="8">
    <source>
        <dbReference type="ARBA" id="ARBA00023077"/>
    </source>
</evidence>
<dbReference type="InterPro" id="IPR023997">
    <property type="entry name" value="TonB-dep_OMP_SusC/RagA_CS"/>
</dbReference>
<keyword evidence="8 12" id="KW-0798">TonB box</keyword>
<evidence type="ECO:0000256" key="10">
    <source>
        <dbReference type="ARBA" id="ARBA00023237"/>
    </source>
</evidence>
<accession>A0A328BU50</accession>
<dbReference type="InterPro" id="IPR039426">
    <property type="entry name" value="TonB-dep_rcpt-like"/>
</dbReference>
<keyword evidence="10 11" id="KW-0998">Cell outer membrane</keyword>